<dbReference type="PROSITE" id="PS51257">
    <property type="entry name" value="PROKAR_LIPOPROTEIN"/>
    <property type="match status" value="1"/>
</dbReference>
<dbReference type="KEGG" id="vab:WPS_23960"/>
<name>A0AAN1XY81_UNVUL</name>
<reference evidence="3 4" key="1">
    <citation type="journal article" date="2022" name="ISME Commun">
        <title>Vulcanimicrobium alpinus gen. nov. sp. nov., the first cultivated representative of the candidate phylum 'Eremiobacterota', is a metabolically versatile aerobic anoxygenic phototroph.</title>
        <authorList>
            <person name="Yabe S."/>
            <person name="Muto K."/>
            <person name="Abe K."/>
            <person name="Yokota A."/>
            <person name="Staudigel H."/>
            <person name="Tebo B.M."/>
        </authorList>
    </citation>
    <scope>NUCLEOTIDE SEQUENCE [LARGE SCALE GENOMIC DNA]</scope>
    <source>
        <strain evidence="3 4">WC8-2</strain>
    </source>
</reference>
<gene>
    <name evidence="3" type="ORF">WPS_23960</name>
</gene>
<feature type="signal peptide" evidence="2">
    <location>
        <begin position="1"/>
        <end position="18"/>
    </location>
</feature>
<evidence type="ECO:0000313" key="4">
    <source>
        <dbReference type="Proteomes" id="UP001317532"/>
    </source>
</evidence>
<dbReference type="EMBL" id="AP025523">
    <property type="protein sequence ID" value="BDE07120.1"/>
    <property type="molecule type" value="Genomic_DNA"/>
</dbReference>
<evidence type="ECO:0000256" key="2">
    <source>
        <dbReference type="SAM" id="SignalP"/>
    </source>
</evidence>
<evidence type="ECO:0000256" key="1">
    <source>
        <dbReference type="SAM" id="MobiDB-lite"/>
    </source>
</evidence>
<feature type="region of interest" description="Disordered" evidence="1">
    <location>
        <begin position="28"/>
        <end position="51"/>
    </location>
</feature>
<organism evidence="3 4">
    <name type="scientific">Vulcanimicrobium alpinum</name>
    <dbReference type="NCBI Taxonomy" id="3016050"/>
    <lineage>
        <taxon>Bacteria</taxon>
        <taxon>Bacillati</taxon>
        <taxon>Vulcanimicrobiota</taxon>
        <taxon>Vulcanimicrobiia</taxon>
        <taxon>Vulcanimicrobiales</taxon>
        <taxon>Vulcanimicrobiaceae</taxon>
        <taxon>Vulcanimicrobium</taxon>
    </lineage>
</organism>
<accession>A0AAN1XY81</accession>
<dbReference type="Proteomes" id="UP001317532">
    <property type="component" value="Chromosome"/>
</dbReference>
<dbReference type="RefSeq" id="WP_317994732.1">
    <property type="nucleotide sequence ID" value="NZ_AP025523.1"/>
</dbReference>
<evidence type="ECO:0000313" key="3">
    <source>
        <dbReference type="EMBL" id="BDE07120.1"/>
    </source>
</evidence>
<feature type="chain" id="PRO_5042980746" evidence="2">
    <location>
        <begin position="19"/>
        <end position="124"/>
    </location>
</feature>
<keyword evidence="2" id="KW-0732">Signal</keyword>
<sequence length="124" mass="12434">MHAGFRLLAALGISTALAACSGSTSGSLPGAQRDALSRPAPAHAEAPSLNGVVDGHPMHVLLPRNGAKGSSVGNLVYHGGPIQKNPVVYVVYWGFTGSAADPDGVAPYLTAFLQGVGGSSILES</sequence>
<protein>
    <submittedName>
        <fullName evidence="3">Uncharacterized protein</fullName>
    </submittedName>
</protein>
<dbReference type="AlphaFoldDB" id="A0AAN1XY81"/>
<proteinExistence type="predicted"/>
<keyword evidence="4" id="KW-1185">Reference proteome</keyword>